<gene>
    <name evidence="1" type="ORF">BO85DRAFT_329764</name>
</gene>
<reference evidence="1 2" key="1">
    <citation type="submission" date="2018-02" db="EMBL/GenBank/DDBJ databases">
        <title>The genomes of Aspergillus section Nigri reveals drivers in fungal speciation.</title>
        <authorList>
            <consortium name="DOE Joint Genome Institute"/>
            <person name="Vesth T.C."/>
            <person name="Nybo J."/>
            <person name="Theobald S."/>
            <person name="Brandl J."/>
            <person name="Frisvad J.C."/>
            <person name="Nielsen K.F."/>
            <person name="Lyhne E.K."/>
            <person name="Kogle M.E."/>
            <person name="Kuo A."/>
            <person name="Riley R."/>
            <person name="Clum A."/>
            <person name="Nolan M."/>
            <person name="Lipzen A."/>
            <person name="Salamov A."/>
            <person name="Henrissat B."/>
            <person name="Wiebenga A."/>
            <person name="De vries R.P."/>
            <person name="Grigoriev I.V."/>
            <person name="Mortensen U.H."/>
            <person name="Andersen M.R."/>
            <person name="Baker S.E."/>
        </authorList>
    </citation>
    <scope>NUCLEOTIDE SEQUENCE [LARGE SCALE GENOMIC DNA]</scope>
    <source>
        <strain evidence="1 2">CBS 112811</strain>
    </source>
</reference>
<dbReference type="AlphaFoldDB" id="A0A8G1QT31"/>
<dbReference type="InterPro" id="IPR053230">
    <property type="entry name" value="Trans_reg_galc"/>
</dbReference>
<feature type="non-terminal residue" evidence="1">
    <location>
        <position position="1"/>
    </location>
</feature>
<accession>A0A8G1QT31</accession>
<evidence type="ECO:0000313" key="2">
    <source>
        <dbReference type="Proteomes" id="UP000249526"/>
    </source>
</evidence>
<dbReference type="RefSeq" id="XP_025510239.1">
    <property type="nucleotide sequence ID" value="XM_025655435.1"/>
</dbReference>
<dbReference type="GeneID" id="37158837"/>
<proteinExistence type="predicted"/>
<feature type="non-terminal residue" evidence="1">
    <location>
        <position position="132"/>
    </location>
</feature>
<name>A0A8G1QT31_9EURO</name>
<evidence type="ECO:0008006" key="3">
    <source>
        <dbReference type="Google" id="ProtNLM"/>
    </source>
</evidence>
<dbReference type="Proteomes" id="UP000249526">
    <property type="component" value="Unassembled WGS sequence"/>
</dbReference>
<dbReference type="CDD" id="cd12148">
    <property type="entry name" value="fungal_TF_MHR"/>
    <property type="match status" value="1"/>
</dbReference>
<sequence length="132" mass="15038">VIKRSNLVPRSKALVADLLVQLYFSGVQREVPLIDQAEFLIEFYSYCLVDTPRYPSFKWPTIINLILAIGARYGSSNLGHPLTDSDMHEVYFTHARVLGLSESLMFNHSDLMNVQIEGLTCFYLLIVGEINR</sequence>
<dbReference type="PANTHER" id="PTHR47654:SF5">
    <property type="entry name" value="TRANSCRIPTION FACTOR DOMAIN-CONTAINING PROTEIN"/>
    <property type="match status" value="1"/>
</dbReference>
<keyword evidence="2" id="KW-1185">Reference proteome</keyword>
<organism evidence="1 2">
    <name type="scientific">Aspergillus piperis CBS 112811</name>
    <dbReference type="NCBI Taxonomy" id="1448313"/>
    <lineage>
        <taxon>Eukaryota</taxon>
        <taxon>Fungi</taxon>
        <taxon>Dikarya</taxon>
        <taxon>Ascomycota</taxon>
        <taxon>Pezizomycotina</taxon>
        <taxon>Eurotiomycetes</taxon>
        <taxon>Eurotiomycetidae</taxon>
        <taxon>Eurotiales</taxon>
        <taxon>Aspergillaceae</taxon>
        <taxon>Aspergillus</taxon>
        <taxon>Aspergillus subgen. Circumdati</taxon>
    </lineage>
</organism>
<protein>
    <recommendedName>
        <fullName evidence="3">Transcription factor domain-containing protein</fullName>
    </recommendedName>
</protein>
<dbReference type="EMBL" id="KZ825086">
    <property type="protein sequence ID" value="RAH52317.1"/>
    <property type="molecule type" value="Genomic_DNA"/>
</dbReference>
<evidence type="ECO:0000313" key="1">
    <source>
        <dbReference type="EMBL" id="RAH52317.1"/>
    </source>
</evidence>
<dbReference type="PANTHER" id="PTHR47654">
    <property type="entry name" value="ZN(II)2CYS6 TRANSCRIPTION FACTOR (EUROFUNG)-RELATED"/>
    <property type="match status" value="1"/>
</dbReference>